<dbReference type="OrthoDB" id="5595695at2759"/>
<dbReference type="InterPro" id="IPR053187">
    <property type="entry name" value="Notoamide_regulator"/>
</dbReference>
<evidence type="ECO:0000313" key="4">
    <source>
        <dbReference type="Proteomes" id="UP000005206"/>
    </source>
</evidence>
<name>C7ZQ37_FUSV7</name>
<dbReference type="KEGG" id="nhe:NECHADRAFT_82294"/>
<dbReference type="eggNOG" id="ENOG502RS79">
    <property type="taxonomic scope" value="Eukaryota"/>
</dbReference>
<dbReference type="GO" id="GO:0016810">
    <property type="term" value="F:hydrolase activity, acting on carbon-nitrogen (but not peptide) bonds"/>
    <property type="evidence" value="ECO:0007669"/>
    <property type="project" value="InterPro"/>
</dbReference>
<dbReference type="Pfam" id="PF01979">
    <property type="entry name" value="Amidohydro_1"/>
    <property type="match status" value="1"/>
</dbReference>
<dbReference type="GeneID" id="9667098"/>
<feature type="region of interest" description="Disordered" evidence="1">
    <location>
        <begin position="417"/>
        <end position="437"/>
    </location>
</feature>
<dbReference type="Gene3D" id="2.30.40.10">
    <property type="entry name" value="Urease, subunit C, domain 1"/>
    <property type="match status" value="1"/>
</dbReference>
<dbReference type="InterPro" id="IPR032466">
    <property type="entry name" value="Metal_Hydrolase"/>
</dbReference>
<dbReference type="Proteomes" id="UP000005206">
    <property type="component" value="Chromosome 7"/>
</dbReference>
<dbReference type="CDD" id="cd12148">
    <property type="entry name" value="fungal_TF_MHR"/>
    <property type="match status" value="1"/>
</dbReference>
<evidence type="ECO:0000256" key="1">
    <source>
        <dbReference type="SAM" id="MobiDB-lite"/>
    </source>
</evidence>
<dbReference type="Gene3D" id="3.30.110.90">
    <property type="entry name" value="Amidohydrolase"/>
    <property type="match status" value="1"/>
</dbReference>
<dbReference type="VEuPathDB" id="FungiDB:NECHADRAFT_82294"/>
<proteinExistence type="predicted"/>
<dbReference type="EMBL" id="GG698982">
    <property type="protein sequence ID" value="EEU33870.1"/>
    <property type="molecule type" value="Genomic_DNA"/>
</dbReference>
<dbReference type="Gene3D" id="3.40.50.10910">
    <property type="entry name" value="Amidohydrolase"/>
    <property type="match status" value="1"/>
</dbReference>
<dbReference type="Gene3D" id="1.20.58.520">
    <property type="entry name" value="Amidohydrolase"/>
    <property type="match status" value="1"/>
</dbReference>
<dbReference type="PANTHER" id="PTHR47256:SF3">
    <property type="entry name" value="ZN(II)2CYS6 TRANSCRIPTION FACTOR (EUROFUNG)"/>
    <property type="match status" value="1"/>
</dbReference>
<dbReference type="RefSeq" id="XP_003039583.1">
    <property type="nucleotide sequence ID" value="XM_003039537.1"/>
</dbReference>
<accession>C7ZQ37</accession>
<feature type="region of interest" description="Disordered" evidence="1">
    <location>
        <begin position="380"/>
        <end position="405"/>
    </location>
</feature>
<dbReference type="InterPro" id="IPR006680">
    <property type="entry name" value="Amidohydro-rel"/>
</dbReference>
<gene>
    <name evidence="3" type="ORF">NECHADRAFT_82294</name>
</gene>
<dbReference type="HOGENOM" id="CLU_301516_0_0_1"/>
<dbReference type="InterPro" id="IPR011059">
    <property type="entry name" value="Metal-dep_hydrolase_composite"/>
</dbReference>
<dbReference type="PANTHER" id="PTHR47256">
    <property type="entry name" value="ZN(II)2CYS6 TRANSCRIPTION FACTOR (EUROFUNG)-RELATED"/>
    <property type="match status" value="1"/>
</dbReference>
<sequence>MTIHTITDVPIFNGRKVDTAANVTFRASPGDIVSIEAGATDLASVDTVIDGRGCTLLPAFIDANVDTAATNMDLPIFASYGIGTVIDMSSTKAEIQAMRAESHAEVGLPTYLASGPIATAQATDGAQIHPRRETKVIRVPADAETWVASVMNGPDRSDYIKVLVDLPGIDGPTLLALVHAAHAHNKLAVAHSFQKVGYSRALQAGFDIITLVPIDGLIETEIAEGLAARNIACIPTLCMARAMVPLLRSEPRDDLVDVSFDYALANVKKMYDAGVRICAGTEANQISHVPISIGESLHEEMELLVHAGLSNLDALRAATVVTTMVFGLRDRGEISLGQRADMVLIEGDPLQDITTTRRIRKIFSRSSLCYSSLPASEDIRNAEAPPKVSRPEPAAGNAGPQEAQASNGFHGVRILPEAQDQGPTSPSSPPKSRATNCITNNETLNHQLRAASLAESSLKTILDQLRSGSQDNSVELLHRIRQEQSVNGLVKTFSDASLLLPPAPPPSDPHNSPTLPFKIPIPLSIETVSSNPWTSSDGLEAKHVLPVSQWTTLSTDDSYLTHLLNLFFAWDHTLSHAIPRSGFLPCLYAGPKVGGKFCSKFLVNSILATSHLFMSQGESSHKCEELRSSGAMFADEARRMLEGERKRPSVSLLQGLLVLWIYEINYGVKAEAQVLLEQFYSIHEALGLSDLAMPAASHAISNDSSTLRSMEEGQVLSCIVWGVFCLEGKLSLTSSRPMRIAKPKMAKAFENAYTSIFAKPSAPEYFWSPYPRQSAPRQSFFREIILLECQLAEMIHEFSEIFAPTYSGPPASSYNETRAFYDRLLRWGTHASQRFHTNGIFPPSFLFLETTYDMMLLKVLDHLSRFPLHNDTHKSILSKRASHGASIISNLWVYRATFGLRHEFWLTQACLAATTAVIFNLSDTPSLSKSVVIACQLLYGIGEFLPVANQCLLVIKALSSPQDAAFPTSYRMIYSKLAIRMGRIIIKSVSLLDIEPGEGNPVVRQSGGSSHDVAFSTQIKDSLY</sequence>
<dbReference type="STRING" id="660122.C7ZQ37"/>
<dbReference type="InParanoid" id="C7ZQ37"/>
<evidence type="ECO:0000313" key="3">
    <source>
        <dbReference type="EMBL" id="EEU33870.1"/>
    </source>
</evidence>
<evidence type="ECO:0000259" key="2">
    <source>
        <dbReference type="Pfam" id="PF01979"/>
    </source>
</evidence>
<dbReference type="SUPFAM" id="SSF51556">
    <property type="entry name" value="Metallo-dependent hydrolases"/>
    <property type="match status" value="1"/>
</dbReference>
<reference evidence="3 4" key="1">
    <citation type="journal article" date="2009" name="PLoS Genet.">
        <title>The genome of Nectria haematococca: contribution of supernumerary chromosomes to gene expansion.</title>
        <authorList>
            <person name="Coleman J.J."/>
            <person name="Rounsley S.D."/>
            <person name="Rodriguez-Carres M."/>
            <person name="Kuo A."/>
            <person name="Wasmann C.C."/>
            <person name="Grimwood J."/>
            <person name="Schmutz J."/>
            <person name="Taga M."/>
            <person name="White G.J."/>
            <person name="Zhou S."/>
            <person name="Schwartz D.C."/>
            <person name="Freitag M."/>
            <person name="Ma L.J."/>
            <person name="Danchin E.G."/>
            <person name="Henrissat B."/>
            <person name="Coutinho P.M."/>
            <person name="Nelson D.R."/>
            <person name="Straney D."/>
            <person name="Napoli C.A."/>
            <person name="Barker B.M."/>
            <person name="Gribskov M."/>
            <person name="Rep M."/>
            <person name="Kroken S."/>
            <person name="Molnar I."/>
            <person name="Rensing C."/>
            <person name="Kennell J.C."/>
            <person name="Zamora J."/>
            <person name="Farman M.L."/>
            <person name="Selker E.U."/>
            <person name="Salamov A."/>
            <person name="Shapiro H."/>
            <person name="Pangilinan J."/>
            <person name="Lindquist E."/>
            <person name="Lamers C."/>
            <person name="Grigoriev I.V."/>
            <person name="Geiser D.M."/>
            <person name="Covert S.F."/>
            <person name="Temporini E."/>
            <person name="Vanetten H.D."/>
        </authorList>
    </citation>
    <scope>NUCLEOTIDE SEQUENCE [LARGE SCALE GENOMIC DNA]</scope>
    <source>
        <strain evidence="4">ATCC MYA-4622 / CBS 123669 / FGSC 9596 / NRRL 45880 / 77-13-4</strain>
    </source>
</reference>
<keyword evidence="4" id="KW-1185">Reference proteome</keyword>
<dbReference type="AlphaFoldDB" id="C7ZQ37"/>
<protein>
    <recommendedName>
        <fullName evidence="2">Amidohydrolase-related domain-containing protein</fullName>
    </recommendedName>
</protein>
<organism evidence="3 4">
    <name type="scientific">Fusarium vanettenii (strain ATCC MYA-4622 / CBS 123669 / FGSC 9596 / NRRL 45880 / 77-13-4)</name>
    <name type="common">Fusarium solani subsp. pisi</name>
    <dbReference type="NCBI Taxonomy" id="660122"/>
    <lineage>
        <taxon>Eukaryota</taxon>
        <taxon>Fungi</taxon>
        <taxon>Dikarya</taxon>
        <taxon>Ascomycota</taxon>
        <taxon>Pezizomycotina</taxon>
        <taxon>Sordariomycetes</taxon>
        <taxon>Hypocreomycetidae</taxon>
        <taxon>Hypocreales</taxon>
        <taxon>Nectriaceae</taxon>
        <taxon>Fusarium</taxon>
        <taxon>Fusarium solani species complex</taxon>
        <taxon>Fusarium vanettenii</taxon>
    </lineage>
</organism>
<feature type="domain" description="Amidohydrolase-related" evidence="2">
    <location>
        <begin position="80"/>
        <end position="356"/>
    </location>
</feature>